<dbReference type="Pfam" id="PF00989">
    <property type="entry name" value="PAS"/>
    <property type="match status" value="1"/>
</dbReference>
<dbReference type="Gene3D" id="3.30.450.40">
    <property type="match status" value="1"/>
</dbReference>
<dbReference type="PANTHER" id="PTHR43547">
    <property type="entry name" value="TWO-COMPONENT HISTIDINE KINASE"/>
    <property type="match status" value="1"/>
</dbReference>
<dbReference type="InterPro" id="IPR003018">
    <property type="entry name" value="GAF"/>
</dbReference>
<evidence type="ECO:0000256" key="6">
    <source>
        <dbReference type="ARBA" id="ARBA00023012"/>
    </source>
</evidence>
<dbReference type="InterPro" id="IPR003594">
    <property type="entry name" value="HATPase_dom"/>
</dbReference>
<dbReference type="PANTHER" id="PTHR43547:SF10">
    <property type="entry name" value="SENSOR HISTIDINE KINASE DCUS"/>
    <property type="match status" value="1"/>
</dbReference>
<dbReference type="InterPro" id="IPR004358">
    <property type="entry name" value="Sig_transdc_His_kin-like_C"/>
</dbReference>
<dbReference type="InterPro" id="IPR029016">
    <property type="entry name" value="GAF-like_dom_sf"/>
</dbReference>
<dbReference type="Gene3D" id="3.30.565.10">
    <property type="entry name" value="Histidine kinase-like ATPase, C-terminal domain"/>
    <property type="match status" value="1"/>
</dbReference>
<accession>A0A212LTU8</accession>
<organism evidence="8">
    <name type="scientific">uncultured Sporomusa sp</name>
    <dbReference type="NCBI Taxonomy" id="307249"/>
    <lineage>
        <taxon>Bacteria</taxon>
        <taxon>Bacillati</taxon>
        <taxon>Bacillota</taxon>
        <taxon>Negativicutes</taxon>
        <taxon>Selenomonadales</taxon>
        <taxon>Sporomusaceae</taxon>
        <taxon>Sporomusa</taxon>
        <taxon>environmental samples</taxon>
    </lineage>
</organism>
<name>A0A212LTU8_9FIRM</name>
<proteinExistence type="predicted"/>
<dbReference type="SUPFAM" id="SSF55781">
    <property type="entry name" value="GAF domain-like"/>
    <property type="match status" value="1"/>
</dbReference>
<dbReference type="Gene3D" id="1.10.287.130">
    <property type="match status" value="1"/>
</dbReference>
<evidence type="ECO:0000256" key="2">
    <source>
        <dbReference type="ARBA" id="ARBA00012438"/>
    </source>
</evidence>
<dbReference type="InterPro" id="IPR039506">
    <property type="entry name" value="SPOB_a"/>
</dbReference>
<evidence type="ECO:0000256" key="4">
    <source>
        <dbReference type="ARBA" id="ARBA00022679"/>
    </source>
</evidence>
<dbReference type="EC" id="2.7.13.3" evidence="2"/>
<dbReference type="GO" id="GO:0000155">
    <property type="term" value="F:phosphorelay sensor kinase activity"/>
    <property type="evidence" value="ECO:0007669"/>
    <property type="project" value="InterPro"/>
</dbReference>
<dbReference type="PROSITE" id="PS50109">
    <property type="entry name" value="HIS_KIN"/>
    <property type="match status" value="1"/>
</dbReference>
<dbReference type="InterPro" id="IPR005467">
    <property type="entry name" value="His_kinase_dom"/>
</dbReference>
<dbReference type="SUPFAM" id="SSF55890">
    <property type="entry name" value="Sporulation response regulatory protein Spo0B"/>
    <property type="match status" value="1"/>
</dbReference>
<dbReference type="SUPFAM" id="SSF55874">
    <property type="entry name" value="ATPase domain of HSP90 chaperone/DNA topoisomerase II/histidine kinase"/>
    <property type="match status" value="1"/>
</dbReference>
<sequence>MNSLALVLESLKYEINIGTLSELESEGQPLSYLKLPTKRLAQDIAKLTAAMIQSLQDDTFAPLKVHVSWISKIRLEQGFRLPELMAFLEHYEKTVKDTMSLCLKNDLPRLNIFRREFDSLLDRVRVYLTEYFFVLYEDTVFRQFEQLRTINEITACMTSSMHLNDVLDFIVSSAMRLFKADCGSILLTGKGSKWNAPIATAWYQPNSPILISETVLDTETPKVIEIKPGEALSERLITVLQNEQLCSVKAVRLYFQDSLIGIVVIGFRTDHKFTPIEHTLFATFANHASIAVYNARLYGDADTKLKQQVHEVTVLLEQKRAIMQCMREGVIAINTDGYINIVNNEAERLLNINTDLIGKHIIDVLPNSRLPTVIKTMQAEYDQEQEVGDKVIITNRIPIIVAGEVIGALATFRDKEEVKVLAEEIIGLKSLLDSMRAQSHEFANKLHAISGLVQMKQYEKVSELITLMYKNQQEFVSFIVKRIKDQATAGLIIGKISQSTEQGISLRLHARSKLEALPPTFSSLAMVTVLGNLISNAIDAVGGVPSERKVIDVYVYQGKRHLNIKVSDRGCGIPELYKRKIYQRGFSTKRGSRGVGLYLVKKEVAMSGGKIAIQSQENQGSIFSVKIPIRER</sequence>
<dbReference type="Gene3D" id="3.30.450.20">
    <property type="entry name" value="PAS domain"/>
    <property type="match status" value="1"/>
</dbReference>
<comment type="catalytic activity">
    <reaction evidence="1">
        <text>ATP + protein L-histidine = ADP + protein N-phospho-L-histidine.</text>
        <dbReference type="EC" id="2.7.13.3"/>
    </reaction>
</comment>
<keyword evidence="3" id="KW-0597">Phosphoprotein</keyword>
<dbReference type="EMBL" id="FMJE01000003">
    <property type="protein sequence ID" value="SCM80953.1"/>
    <property type="molecule type" value="Genomic_DNA"/>
</dbReference>
<evidence type="ECO:0000259" key="7">
    <source>
        <dbReference type="PROSITE" id="PS50109"/>
    </source>
</evidence>
<feature type="domain" description="Histidine kinase" evidence="7">
    <location>
        <begin position="437"/>
        <end position="631"/>
    </location>
</feature>
<dbReference type="GO" id="GO:0006355">
    <property type="term" value="P:regulation of DNA-templated transcription"/>
    <property type="evidence" value="ECO:0007669"/>
    <property type="project" value="InterPro"/>
</dbReference>
<reference evidence="8" key="1">
    <citation type="submission" date="2016-08" db="EMBL/GenBank/DDBJ databases">
        <authorList>
            <person name="Seilhamer J.J."/>
        </authorList>
    </citation>
    <scope>NUCLEOTIDE SEQUENCE</scope>
    <source>
        <strain evidence="8">86</strain>
    </source>
</reference>
<dbReference type="InterPro" id="IPR013767">
    <property type="entry name" value="PAS_fold"/>
</dbReference>
<dbReference type="InterPro" id="IPR016120">
    <property type="entry name" value="Sig_transdc_His_kin_SpoOB"/>
</dbReference>
<dbReference type="Pfam" id="PF14689">
    <property type="entry name" value="SPOB_a"/>
    <property type="match status" value="1"/>
</dbReference>
<dbReference type="SMART" id="SM00387">
    <property type="entry name" value="HATPase_c"/>
    <property type="match status" value="1"/>
</dbReference>
<keyword evidence="4" id="KW-0808">Transferase</keyword>
<gene>
    <name evidence="8" type="ORF">KL86SPO_31131</name>
</gene>
<dbReference type="InterPro" id="IPR035965">
    <property type="entry name" value="PAS-like_dom_sf"/>
</dbReference>
<evidence type="ECO:0000256" key="5">
    <source>
        <dbReference type="ARBA" id="ARBA00022777"/>
    </source>
</evidence>
<dbReference type="InterPro" id="IPR036890">
    <property type="entry name" value="HATPase_C_sf"/>
</dbReference>
<dbReference type="SUPFAM" id="SSF55785">
    <property type="entry name" value="PYP-like sensor domain (PAS domain)"/>
    <property type="match status" value="1"/>
</dbReference>
<dbReference type="PRINTS" id="PR00344">
    <property type="entry name" value="BCTRLSENSOR"/>
</dbReference>
<keyword evidence="6" id="KW-0902">Two-component regulatory system</keyword>
<protein>
    <recommendedName>
        <fullName evidence="2">histidine kinase</fullName>
        <ecNumber evidence="2">2.7.13.3</ecNumber>
    </recommendedName>
</protein>
<dbReference type="CDD" id="cd00130">
    <property type="entry name" value="PAS"/>
    <property type="match status" value="1"/>
</dbReference>
<dbReference type="RefSeq" id="WP_075754196.1">
    <property type="nucleotide sequence ID" value="NZ_LT608335.1"/>
</dbReference>
<dbReference type="Pfam" id="PF02518">
    <property type="entry name" value="HATPase_c"/>
    <property type="match status" value="1"/>
</dbReference>
<evidence type="ECO:0000256" key="1">
    <source>
        <dbReference type="ARBA" id="ARBA00000085"/>
    </source>
</evidence>
<dbReference type="AlphaFoldDB" id="A0A212LTU8"/>
<dbReference type="InterPro" id="IPR000014">
    <property type="entry name" value="PAS"/>
</dbReference>
<dbReference type="Pfam" id="PF01590">
    <property type="entry name" value="GAF"/>
    <property type="match status" value="1"/>
</dbReference>
<keyword evidence="5 8" id="KW-0418">Kinase</keyword>
<evidence type="ECO:0000256" key="3">
    <source>
        <dbReference type="ARBA" id="ARBA00022553"/>
    </source>
</evidence>
<dbReference type="SMART" id="SM00091">
    <property type="entry name" value="PAS"/>
    <property type="match status" value="1"/>
</dbReference>
<evidence type="ECO:0000313" key="8">
    <source>
        <dbReference type="EMBL" id="SCM80953.1"/>
    </source>
</evidence>